<dbReference type="Proteomes" id="UP000023430">
    <property type="component" value="Unassembled WGS sequence"/>
</dbReference>
<dbReference type="Pfam" id="PF13442">
    <property type="entry name" value="Cytochrome_CBB3"/>
    <property type="match status" value="1"/>
</dbReference>
<accession>X7F4S8</accession>
<gene>
    <name evidence="8" type="ORF">RISW2_16845</name>
</gene>
<evidence type="ECO:0000256" key="4">
    <source>
        <dbReference type="PROSITE-ProRule" id="PRU00433"/>
    </source>
</evidence>
<reference evidence="8 9" key="1">
    <citation type="submission" date="2014-01" db="EMBL/GenBank/DDBJ databases">
        <title>Roseivivax isoporae LMG 25204 Genome Sequencing.</title>
        <authorList>
            <person name="Lai Q."/>
            <person name="Li G."/>
            <person name="Shao Z."/>
        </authorList>
    </citation>
    <scope>NUCLEOTIDE SEQUENCE [LARGE SCALE GENOMIC DNA]</scope>
    <source>
        <strain evidence="8 9">LMG 25204</strain>
    </source>
</reference>
<evidence type="ECO:0000256" key="3">
    <source>
        <dbReference type="ARBA" id="ARBA00023004"/>
    </source>
</evidence>
<evidence type="ECO:0000256" key="2">
    <source>
        <dbReference type="ARBA" id="ARBA00022723"/>
    </source>
</evidence>
<dbReference type="STRING" id="1449351.RISW2_16845"/>
<dbReference type="EMBL" id="JAME01000042">
    <property type="protein sequence ID" value="ETX27076.1"/>
    <property type="molecule type" value="Genomic_DNA"/>
</dbReference>
<dbReference type="PROSITE" id="PS51007">
    <property type="entry name" value="CYTC"/>
    <property type="match status" value="1"/>
</dbReference>
<dbReference type="AlphaFoldDB" id="X7F4S8"/>
<protein>
    <recommendedName>
        <fullName evidence="7">Cytochrome c domain-containing protein</fullName>
    </recommendedName>
</protein>
<evidence type="ECO:0000313" key="8">
    <source>
        <dbReference type="EMBL" id="ETX27076.1"/>
    </source>
</evidence>
<evidence type="ECO:0000256" key="6">
    <source>
        <dbReference type="SAM" id="SignalP"/>
    </source>
</evidence>
<organism evidence="8 9">
    <name type="scientific">Roseivivax isoporae LMG 25204</name>
    <dbReference type="NCBI Taxonomy" id="1449351"/>
    <lineage>
        <taxon>Bacteria</taxon>
        <taxon>Pseudomonadati</taxon>
        <taxon>Pseudomonadota</taxon>
        <taxon>Alphaproteobacteria</taxon>
        <taxon>Rhodobacterales</taxon>
        <taxon>Roseobacteraceae</taxon>
        <taxon>Roseivivax</taxon>
    </lineage>
</organism>
<evidence type="ECO:0000256" key="1">
    <source>
        <dbReference type="ARBA" id="ARBA00022617"/>
    </source>
</evidence>
<feature type="signal peptide" evidence="6">
    <location>
        <begin position="1"/>
        <end position="19"/>
    </location>
</feature>
<feature type="domain" description="Cytochrome c" evidence="7">
    <location>
        <begin position="44"/>
        <end position="123"/>
    </location>
</feature>
<dbReference type="SUPFAM" id="SSF46626">
    <property type="entry name" value="Cytochrome c"/>
    <property type="match status" value="1"/>
</dbReference>
<keyword evidence="9" id="KW-1185">Reference proteome</keyword>
<feature type="compositionally biased region" description="Basic and acidic residues" evidence="5">
    <location>
        <begin position="136"/>
        <end position="150"/>
    </location>
</feature>
<dbReference type="InterPro" id="IPR009056">
    <property type="entry name" value="Cyt_c-like_dom"/>
</dbReference>
<dbReference type="GO" id="GO:0020037">
    <property type="term" value="F:heme binding"/>
    <property type="evidence" value="ECO:0007669"/>
    <property type="project" value="InterPro"/>
</dbReference>
<evidence type="ECO:0000256" key="5">
    <source>
        <dbReference type="SAM" id="MobiDB-lite"/>
    </source>
</evidence>
<dbReference type="InterPro" id="IPR036909">
    <property type="entry name" value="Cyt_c-like_dom_sf"/>
</dbReference>
<dbReference type="RefSeq" id="WP_051492188.1">
    <property type="nucleotide sequence ID" value="NZ_JAME01000042.1"/>
</dbReference>
<keyword evidence="3 4" id="KW-0408">Iron</keyword>
<dbReference type="GO" id="GO:0009055">
    <property type="term" value="F:electron transfer activity"/>
    <property type="evidence" value="ECO:0007669"/>
    <property type="project" value="InterPro"/>
</dbReference>
<dbReference type="GO" id="GO:0046872">
    <property type="term" value="F:metal ion binding"/>
    <property type="evidence" value="ECO:0007669"/>
    <property type="project" value="UniProtKB-KW"/>
</dbReference>
<keyword evidence="6" id="KW-0732">Signal</keyword>
<evidence type="ECO:0000313" key="9">
    <source>
        <dbReference type="Proteomes" id="UP000023430"/>
    </source>
</evidence>
<dbReference type="PANTHER" id="PTHR35008:SF4">
    <property type="entry name" value="BLL4482 PROTEIN"/>
    <property type="match status" value="1"/>
</dbReference>
<keyword evidence="2 4" id="KW-0479">Metal-binding</keyword>
<keyword evidence="1 4" id="KW-0349">Heme</keyword>
<dbReference type="eggNOG" id="COG2010">
    <property type="taxonomic scope" value="Bacteria"/>
</dbReference>
<dbReference type="Gene3D" id="1.10.760.10">
    <property type="entry name" value="Cytochrome c-like domain"/>
    <property type="match status" value="1"/>
</dbReference>
<feature type="region of interest" description="Disordered" evidence="5">
    <location>
        <begin position="127"/>
        <end position="150"/>
    </location>
</feature>
<sequence length="150" mass="16091">MLKIMISTAFVLSAGMAYAQDDQSDDREDAATGLPLATFSDTSITGTEGKEIYDNVCAGCHMPEGEGAFGAGMYPALADNPQLEFASYPIYIIVNGQKGMPALGPIMSDDQIVEVVEYLQTGLNDYESDATVEQVRSARPEDPQQTTGEH</sequence>
<comment type="caution">
    <text evidence="8">The sequence shown here is derived from an EMBL/GenBank/DDBJ whole genome shotgun (WGS) entry which is preliminary data.</text>
</comment>
<proteinExistence type="predicted"/>
<dbReference type="InterPro" id="IPR051459">
    <property type="entry name" value="Cytochrome_c-type_DH"/>
</dbReference>
<dbReference type="PANTHER" id="PTHR35008">
    <property type="entry name" value="BLL4482 PROTEIN-RELATED"/>
    <property type="match status" value="1"/>
</dbReference>
<evidence type="ECO:0000259" key="7">
    <source>
        <dbReference type="PROSITE" id="PS51007"/>
    </source>
</evidence>
<feature type="chain" id="PRO_5004980046" description="Cytochrome c domain-containing protein" evidence="6">
    <location>
        <begin position="20"/>
        <end position="150"/>
    </location>
</feature>
<name>X7F4S8_9RHOB</name>